<keyword evidence="2" id="KW-1185">Reference proteome</keyword>
<keyword evidence="1" id="KW-0808">Transferase</keyword>
<protein>
    <submittedName>
        <fullName evidence="1">Terpenoid cyclases/protein prenyltransferase alpha-alpha toroid</fullName>
    </submittedName>
</protein>
<organism evidence="1 2">
    <name type="scientific">Parasponia andersonii</name>
    <name type="common">Sponia andersonii</name>
    <dbReference type="NCBI Taxonomy" id="3476"/>
    <lineage>
        <taxon>Eukaryota</taxon>
        <taxon>Viridiplantae</taxon>
        <taxon>Streptophyta</taxon>
        <taxon>Embryophyta</taxon>
        <taxon>Tracheophyta</taxon>
        <taxon>Spermatophyta</taxon>
        <taxon>Magnoliopsida</taxon>
        <taxon>eudicotyledons</taxon>
        <taxon>Gunneridae</taxon>
        <taxon>Pentapetalae</taxon>
        <taxon>rosids</taxon>
        <taxon>fabids</taxon>
        <taxon>Rosales</taxon>
        <taxon>Cannabaceae</taxon>
        <taxon>Parasponia</taxon>
    </lineage>
</organism>
<dbReference type="GO" id="GO:0016104">
    <property type="term" value="P:triterpenoid biosynthetic process"/>
    <property type="evidence" value="ECO:0007669"/>
    <property type="project" value="InterPro"/>
</dbReference>
<dbReference type="InterPro" id="IPR018333">
    <property type="entry name" value="Squalene_cyclase"/>
</dbReference>
<evidence type="ECO:0000313" key="1">
    <source>
        <dbReference type="EMBL" id="PON45625.1"/>
    </source>
</evidence>
<dbReference type="GO" id="GO:0031559">
    <property type="term" value="F:oxidosqualene cyclase activity"/>
    <property type="evidence" value="ECO:0007669"/>
    <property type="project" value="UniProtKB-ARBA"/>
</dbReference>
<dbReference type="PANTHER" id="PTHR11764">
    <property type="entry name" value="TERPENE CYCLASE/MUTASE FAMILY MEMBER"/>
    <property type="match status" value="1"/>
</dbReference>
<dbReference type="Gene3D" id="1.50.10.20">
    <property type="match status" value="1"/>
</dbReference>
<dbReference type="EMBL" id="JXTB01000326">
    <property type="protein sequence ID" value="PON45625.1"/>
    <property type="molecule type" value="Genomic_DNA"/>
</dbReference>
<dbReference type="STRING" id="3476.A0A2P5BA12"/>
<dbReference type="OrthoDB" id="21502at2759"/>
<dbReference type="PANTHER" id="PTHR11764:SF19">
    <property type="entry name" value="TERPENE CYCLASE_MUTASE FAMILY MEMBER"/>
    <property type="match status" value="1"/>
</dbReference>
<proteinExistence type="predicted"/>
<sequence>MAVALGRKWILDHGGAVGIPSWYLVYTSGRASIQCPQNFGFFQECFIFIQRFVGPIAELVQSLRQEIYTEPYNEINWNKARNTVVKEDLFHPHSLVQDRLWGFLYHYVEPVLARWPFSMLREKALKVAIEHVHYEDTISRYICIASQEKLLSLLPRWVEEPNSEAYKCHLDRIPDYFWVSEDGAKYQSDVSRTWDAALAVQAIISCDLNSMVHENPPGNFTQMYRHMSKGGLPFFVADHGWTVSDCTAEGLKATLLLSQISPELVGEKLDPECIYDAVNALLSFPSNNGGFLAWEPQGAFRWLEEYFSPVEFLQDTIIEQEHIECNSSAIQSLILFRKLYPNHRRKEVDRGICCLREELQQQFSLYDALSPGGWVYTNLEGNRSNLVQTAWAVVFLIVAGQV</sequence>
<name>A0A2P5BA12_PARAD</name>
<dbReference type="GO" id="GO:0005811">
    <property type="term" value="C:lipid droplet"/>
    <property type="evidence" value="ECO:0007669"/>
    <property type="project" value="InterPro"/>
</dbReference>
<gene>
    <name evidence="1" type="ORF">PanWU01x14_257360</name>
</gene>
<reference evidence="2" key="1">
    <citation type="submission" date="2016-06" db="EMBL/GenBank/DDBJ databases">
        <title>Parallel loss of symbiosis genes in relatives of nitrogen-fixing non-legume Parasponia.</title>
        <authorList>
            <person name="Van Velzen R."/>
            <person name="Holmer R."/>
            <person name="Bu F."/>
            <person name="Rutten L."/>
            <person name="Van Zeijl A."/>
            <person name="Liu W."/>
            <person name="Santuari L."/>
            <person name="Cao Q."/>
            <person name="Sharma T."/>
            <person name="Shen D."/>
            <person name="Roswanjaya Y."/>
            <person name="Wardhani T."/>
            <person name="Kalhor M.S."/>
            <person name="Jansen J."/>
            <person name="Van den Hoogen J."/>
            <person name="Gungor B."/>
            <person name="Hartog M."/>
            <person name="Hontelez J."/>
            <person name="Verver J."/>
            <person name="Yang W.-C."/>
            <person name="Schijlen E."/>
            <person name="Repin R."/>
            <person name="Schilthuizen M."/>
            <person name="Schranz E."/>
            <person name="Heidstra R."/>
            <person name="Miyata K."/>
            <person name="Fedorova E."/>
            <person name="Kohlen W."/>
            <person name="Bisseling T."/>
            <person name="Smit S."/>
            <person name="Geurts R."/>
        </authorList>
    </citation>
    <scope>NUCLEOTIDE SEQUENCE [LARGE SCALE GENOMIC DNA]</scope>
    <source>
        <strain evidence="2">cv. WU1-14</strain>
    </source>
</reference>
<accession>A0A2P5BA12</accession>
<dbReference type="Proteomes" id="UP000237105">
    <property type="component" value="Unassembled WGS sequence"/>
</dbReference>
<dbReference type="GO" id="GO:0016740">
    <property type="term" value="F:transferase activity"/>
    <property type="evidence" value="ECO:0007669"/>
    <property type="project" value="UniProtKB-KW"/>
</dbReference>
<evidence type="ECO:0000313" key="2">
    <source>
        <dbReference type="Proteomes" id="UP000237105"/>
    </source>
</evidence>
<dbReference type="InterPro" id="IPR008930">
    <property type="entry name" value="Terpenoid_cyclase/PrenylTrfase"/>
</dbReference>
<comment type="caution">
    <text evidence="1">The sequence shown here is derived from an EMBL/GenBank/DDBJ whole genome shotgun (WGS) entry which is preliminary data.</text>
</comment>
<dbReference type="SUPFAM" id="SSF48239">
    <property type="entry name" value="Terpenoid cyclases/Protein prenyltransferases"/>
    <property type="match status" value="2"/>
</dbReference>
<dbReference type="AlphaFoldDB" id="A0A2P5BA12"/>